<evidence type="ECO:0000313" key="1">
    <source>
        <dbReference type="EMBL" id="KKW21574.1"/>
    </source>
</evidence>
<sequence>MKITKISAHLSDSNRDRVGYALQAAFRPFGSLTEGVDGSALAEAMTHWVNAKSEEQKGLANELIGLVWAAETDQFSTVEVGSWEVVLRTPTSGTKIRLRRYAGGYHVEVDFGANGSESRATAILGAAELGGVRFDVYVG</sequence>
<comment type="caution">
    <text evidence="1">The sequence shown here is derived from an EMBL/GenBank/DDBJ whole genome shotgun (WGS) entry which is preliminary data.</text>
</comment>
<dbReference type="EMBL" id="LCQQ01000003">
    <property type="protein sequence ID" value="KKW21574.1"/>
    <property type="molecule type" value="Genomic_DNA"/>
</dbReference>
<gene>
    <name evidence="1" type="ORF">UY61_C0003G0014</name>
</gene>
<dbReference type="Proteomes" id="UP000034201">
    <property type="component" value="Unassembled WGS sequence"/>
</dbReference>
<evidence type="ECO:0000313" key="2">
    <source>
        <dbReference type="Proteomes" id="UP000034201"/>
    </source>
</evidence>
<organism evidence="1 2">
    <name type="scientific">Candidatus Adlerbacteria bacterium GW2011_GWC1_50_9</name>
    <dbReference type="NCBI Taxonomy" id="1618608"/>
    <lineage>
        <taxon>Bacteria</taxon>
        <taxon>Candidatus Adleribacteriota</taxon>
    </lineage>
</organism>
<proteinExistence type="predicted"/>
<name>A0A0G1ZQ27_9BACT</name>
<reference evidence="1 2" key="1">
    <citation type="journal article" date="2015" name="Nature">
        <title>rRNA introns, odd ribosomes, and small enigmatic genomes across a large radiation of phyla.</title>
        <authorList>
            <person name="Brown C.T."/>
            <person name="Hug L.A."/>
            <person name="Thomas B.C."/>
            <person name="Sharon I."/>
            <person name="Castelle C.J."/>
            <person name="Singh A."/>
            <person name="Wilkins M.J."/>
            <person name="Williams K.H."/>
            <person name="Banfield J.F."/>
        </authorList>
    </citation>
    <scope>NUCLEOTIDE SEQUENCE [LARGE SCALE GENOMIC DNA]</scope>
</reference>
<protein>
    <submittedName>
        <fullName evidence="1">Uncharacterized protein</fullName>
    </submittedName>
</protein>
<accession>A0A0G1ZQ27</accession>
<dbReference type="AlphaFoldDB" id="A0A0G1ZQ27"/>